<dbReference type="PANTHER" id="PTHR35023:SF1">
    <property type="entry name" value="MG-PROTOPORPHYRIN IX CHELATASE"/>
    <property type="match status" value="1"/>
</dbReference>
<dbReference type="PANTHER" id="PTHR35023">
    <property type="entry name" value="CHELATASE-RELATED"/>
    <property type="match status" value="1"/>
</dbReference>
<sequence length="779" mass="80507">MRPAPTSTGFPFTAVVGMDDLQLALILAAVSPAIGGVLIRGEKGTAKSTAVRALTEILPAVDVVPNCRFSCDPANPDPTCPDGPHAAAITTVDNRPGDGGSAAASPSSRSAASPAPGAPREGITPAEALAPSGEGAPLGHLPGSIASGSSVPTSVSRPARLVELPVGATEDRVLGSLHLEKALAEGVTAYEPGLLAAAHRGLLYVDEVNLLHDHLVDVLLDAAAMGRATVERDGVSVTHPARFVLVGTMNPEEGELRPQLLDRFGLTVDVVASRDPAVRVEVMRARLTYEADPARFVSRYDGAQRELAERIVKAQSLLADVILTDSALRQIAEICAAFDVDGMRADLVTARTAVAHAAWSGRTVVEVEDVRAAAKLALPHRTRRNPFDAPGLDEDRLDQVINESTPPEDPDDDPEGGPGGGPGGVPDGASPEGSSSGQGSSDPGSADSESSDPSSSASDGPTSSADQPDNAELDGADQVPPPGKPADPDNPGNPQNALSGAAPTGDVATSSTPYKARLLSIQSAGTGVAGRRSRAITEVGRVVGDRARVGRESGRPHLLATLRAAAPHQHTRGRSGPGLAVRASDVRLGVREGREGNLVMFCVDASGSMGTKRRMGEVKTAIVSLLLDAYQRRDKVGLVTFARADATVALPPTGSVETAVRRLESLPTGGRTPLAEGLLQTAEVLRIAAIRDPRRRPLLVLVTDGRATHGESAFARAQQAAGWIAHQGIPTVVVDCEPRRGVRLGLAAELATTLRAEYLDLGEVAAGNLIRAVTDRSAA</sequence>
<dbReference type="Gene3D" id="3.40.50.410">
    <property type="entry name" value="von Willebrand factor, type A domain"/>
    <property type="match status" value="1"/>
</dbReference>
<dbReference type="Pfam" id="PF13519">
    <property type="entry name" value="VWA_2"/>
    <property type="match status" value="1"/>
</dbReference>
<reference evidence="7 8" key="1">
    <citation type="journal article" date="2019" name="Int. J. Syst. Evol. Microbiol.">
        <title>The Global Catalogue of Microorganisms (GCM) 10K type strain sequencing project: providing services to taxonomists for standard genome sequencing and annotation.</title>
        <authorList>
            <consortium name="The Broad Institute Genomics Platform"/>
            <consortium name="The Broad Institute Genome Sequencing Center for Infectious Disease"/>
            <person name="Wu L."/>
            <person name="Ma J."/>
        </authorList>
    </citation>
    <scope>NUCLEOTIDE SEQUENCE [LARGE SCALE GENOMIC DNA]</scope>
    <source>
        <strain evidence="7 8">JCM 14303</strain>
    </source>
</reference>
<dbReference type="EMBL" id="BAAANC010000001">
    <property type="protein sequence ID" value="GAA1514419.1"/>
    <property type="molecule type" value="Genomic_DNA"/>
</dbReference>
<dbReference type="Pfam" id="PF01078">
    <property type="entry name" value="Mg_chelatase"/>
    <property type="match status" value="1"/>
</dbReference>
<evidence type="ECO:0000256" key="1">
    <source>
        <dbReference type="ARBA" id="ARBA00005799"/>
    </source>
</evidence>
<dbReference type="Gene3D" id="1.10.8.80">
    <property type="entry name" value="Magnesium chelatase subunit I, C-Terminal domain"/>
    <property type="match status" value="1"/>
</dbReference>
<dbReference type="InterPro" id="IPR000523">
    <property type="entry name" value="Mg_chelatse_chII-like_cat_dom"/>
</dbReference>
<evidence type="ECO:0000256" key="4">
    <source>
        <dbReference type="ARBA" id="ARBA00030759"/>
    </source>
</evidence>
<keyword evidence="2" id="KW-0547">Nucleotide-binding</keyword>
<feature type="region of interest" description="Disordered" evidence="5">
    <location>
        <begin position="80"/>
        <end position="156"/>
    </location>
</feature>
<gene>
    <name evidence="7" type="ORF">GCM10009741_11000</name>
</gene>
<comment type="similarity">
    <text evidence="1">Belongs to the Mg-chelatase subunits D/I family.</text>
</comment>
<accession>A0ABN2A9N0</accession>
<evidence type="ECO:0000256" key="2">
    <source>
        <dbReference type="ARBA" id="ARBA00022741"/>
    </source>
</evidence>
<protein>
    <recommendedName>
        <fullName evidence="4">Mg-protoporphyrin IX chelatase</fullName>
    </recommendedName>
</protein>
<keyword evidence="3" id="KW-0067">ATP-binding</keyword>
<dbReference type="InterPro" id="IPR041628">
    <property type="entry name" value="ChlI/MoxR_AAA_lid"/>
</dbReference>
<dbReference type="SUPFAM" id="SSF53300">
    <property type="entry name" value="vWA-like"/>
    <property type="match status" value="1"/>
</dbReference>
<dbReference type="SMART" id="SM00382">
    <property type="entry name" value="AAA"/>
    <property type="match status" value="1"/>
</dbReference>
<dbReference type="InterPro" id="IPR036465">
    <property type="entry name" value="vWFA_dom_sf"/>
</dbReference>
<dbReference type="CDD" id="cd01451">
    <property type="entry name" value="vWA_Magnesium_chelatase"/>
    <property type="match status" value="1"/>
</dbReference>
<dbReference type="Proteomes" id="UP001500363">
    <property type="component" value="Unassembled WGS sequence"/>
</dbReference>
<dbReference type="SUPFAM" id="SSF52540">
    <property type="entry name" value="P-loop containing nucleoside triphosphate hydrolases"/>
    <property type="match status" value="1"/>
</dbReference>
<feature type="domain" description="VWFA" evidence="6">
    <location>
        <begin position="598"/>
        <end position="734"/>
    </location>
</feature>
<evidence type="ECO:0000259" key="6">
    <source>
        <dbReference type="PROSITE" id="PS50234"/>
    </source>
</evidence>
<organism evidence="7 8">
    <name type="scientific">Kribbella lupini</name>
    <dbReference type="NCBI Taxonomy" id="291602"/>
    <lineage>
        <taxon>Bacteria</taxon>
        <taxon>Bacillati</taxon>
        <taxon>Actinomycetota</taxon>
        <taxon>Actinomycetes</taxon>
        <taxon>Propionibacteriales</taxon>
        <taxon>Kribbellaceae</taxon>
        <taxon>Kribbella</taxon>
    </lineage>
</organism>
<dbReference type="InterPro" id="IPR027417">
    <property type="entry name" value="P-loop_NTPase"/>
</dbReference>
<dbReference type="RefSeq" id="WP_425553077.1">
    <property type="nucleotide sequence ID" value="NZ_BAAANC010000001.1"/>
</dbReference>
<evidence type="ECO:0000256" key="5">
    <source>
        <dbReference type="SAM" id="MobiDB-lite"/>
    </source>
</evidence>
<name>A0ABN2A9N0_9ACTN</name>
<dbReference type="SMART" id="SM00327">
    <property type="entry name" value="VWA"/>
    <property type="match status" value="1"/>
</dbReference>
<dbReference type="Gene3D" id="3.40.50.300">
    <property type="entry name" value="P-loop containing nucleotide triphosphate hydrolases"/>
    <property type="match status" value="1"/>
</dbReference>
<keyword evidence="8" id="KW-1185">Reference proteome</keyword>
<dbReference type="Pfam" id="PF17863">
    <property type="entry name" value="AAA_lid_2"/>
    <property type="match status" value="1"/>
</dbReference>
<feature type="compositionally biased region" description="Acidic residues" evidence="5">
    <location>
        <begin position="406"/>
        <end position="415"/>
    </location>
</feature>
<feature type="compositionally biased region" description="Low complexity" evidence="5">
    <location>
        <begin position="101"/>
        <end position="120"/>
    </location>
</feature>
<proteinExistence type="inferred from homology"/>
<dbReference type="PROSITE" id="PS50234">
    <property type="entry name" value="VWFA"/>
    <property type="match status" value="1"/>
</dbReference>
<evidence type="ECO:0000256" key="3">
    <source>
        <dbReference type="ARBA" id="ARBA00022840"/>
    </source>
</evidence>
<evidence type="ECO:0000313" key="8">
    <source>
        <dbReference type="Proteomes" id="UP001500363"/>
    </source>
</evidence>
<feature type="compositionally biased region" description="Polar residues" evidence="5">
    <location>
        <begin position="146"/>
        <end position="156"/>
    </location>
</feature>
<dbReference type="InterPro" id="IPR003593">
    <property type="entry name" value="AAA+_ATPase"/>
</dbReference>
<dbReference type="InterPro" id="IPR052989">
    <property type="entry name" value="Mg-chelatase_DI-like"/>
</dbReference>
<dbReference type="InterPro" id="IPR002035">
    <property type="entry name" value="VWF_A"/>
</dbReference>
<evidence type="ECO:0000313" key="7">
    <source>
        <dbReference type="EMBL" id="GAA1514419.1"/>
    </source>
</evidence>
<feature type="compositionally biased region" description="Low complexity" evidence="5">
    <location>
        <begin position="427"/>
        <end position="466"/>
    </location>
</feature>
<feature type="compositionally biased region" description="Gly residues" evidence="5">
    <location>
        <begin position="416"/>
        <end position="426"/>
    </location>
</feature>
<feature type="region of interest" description="Disordered" evidence="5">
    <location>
        <begin position="382"/>
        <end position="510"/>
    </location>
</feature>
<comment type="caution">
    <text evidence="7">The sequence shown here is derived from an EMBL/GenBank/DDBJ whole genome shotgun (WGS) entry which is preliminary data.</text>
</comment>
<dbReference type="InterPro" id="IPR041702">
    <property type="entry name" value="BchD/ChlD_VWA"/>
</dbReference>